<organism evidence="1 4">
    <name type="scientific">Lujinxingia vulgaris</name>
    <dbReference type="NCBI Taxonomy" id="2600176"/>
    <lineage>
        <taxon>Bacteria</taxon>
        <taxon>Deltaproteobacteria</taxon>
        <taxon>Bradymonadales</taxon>
        <taxon>Lujinxingiaceae</taxon>
        <taxon>Lujinxingia</taxon>
    </lineage>
</organism>
<sequence>MPGAFGPSGGVMRLYGGQVPVIAEEIIRTLTRAGDLEIASENLPEVELDIQSVLREYIRLDRELTERAKDIAMKYGDSSVGREKRKLAKAKGIELTDDPLGYIISQIIETFFHSNFVDEVYSTDNDLRRKINPILKRHTNVQEELDQEVRGKIKNLEEGSAAWEIEYEKVMGNLKRLKNLE</sequence>
<dbReference type="InterPro" id="IPR007463">
    <property type="entry name" value="DUF507"/>
</dbReference>
<dbReference type="EMBL" id="VOSM01000023">
    <property type="protein sequence ID" value="TXD33406.1"/>
    <property type="molecule type" value="Genomic_DNA"/>
</dbReference>
<dbReference type="EMBL" id="VOSL01000008">
    <property type="protein sequence ID" value="TXD43635.1"/>
    <property type="molecule type" value="Genomic_DNA"/>
</dbReference>
<name>A0A5C6WXU5_9DELT</name>
<dbReference type="Proteomes" id="UP000321046">
    <property type="component" value="Unassembled WGS sequence"/>
</dbReference>
<accession>A0A5C6XKZ3</accession>
<reference evidence="2 3" key="1">
    <citation type="submission" date="2019-08" db="EMBL/GenBank/DDBJ databases">
        <title>Bradymonadales sp. TMQ2.</title>
        <authorList>
            <person name="Liang Q."/>
        </authorList>
    </citation>
    <scope>NUCLEOTIDE SEQUENCE [LARGE SCALE GENOMIC DNA]</scope>
    <source>
        <strain evidence="2 3">TMQ2</strain>
    </source>
</reference>
<evidence type="ECO:0000313" key="2">
    <source>
        <dbReference type="EMBL" id="TXD43635.1"/>
    </source>
</evidence>
<evidence type="ECO:0000313" key="4">
    <source>
        <dbReference type="Proteomes" id="UP000321412"/>
    </source>
</evidence>
<evidence type="ECO:0000313" key="3">
    <source>
        <dbReference type="Proteomes" id="UP000321046"/>
    </source>
</evidence>
<dbReference type="OrthoDB" id="5513030at2"/>
<dbReference type="AlphaFoldDB" id="A0A5C6WXU5"/>
<comment type="caution">
    <text evidence="1">The sequence shown here is derived from an EMBL/GenBank/DDBJ whole genome shotgun (WGS) entry which is preliminary data.</text>
</comment>
<reference evidence="1 4" key="2">
    <citation type="submission" date="2019-08" db="EMBL/GenBank/DDBJ databases">
        <title>Bradymonadales sp. TMQ4.</title>
        <authorList>
            <person name="Liang Q."/>
        </authorList>
    </citation>
    <scope>NUCLEOTIDE SEQUENCE [LARGE SCALE GENOMIC DNA]</scope>
    <source>
        <strain evidence="1 4">TMQ4</strain>
    </source>
</reference>
<dbReference type="Pfam" id="PF04368">
    <property type="entry name" value="DUF507"/>
    <property type="match status" value="1"/>
</dbReference>
<proteinExistence type="predicted"/>
<protein>
    <submittedName>
        <fullName evidence="1">DUF507 family protein</fullName>
    </submittedName>
</protein>
<gene>
    <name evidence="2" type="ORF">FRC96_01475</name>
    <name evidence="1" type="ORF">FRC98_20635</name>
</gene>
<keyword evidence="4" id="KW-1185">Reference proteome</keyword>
<accession>A0A5C6WXU5</accession>
<dbReference type="Proteomes" id="UP000321412">
    <property type="component" value="Unassembled WGS sequence"/>
</dbReference>
<evidence type="ECO:0000313" key="1">
    <source>
        <dbReference type="EMBL" id="TXD33406.1"/>
    </source>
</evidence>